<reference evidence="3" key="4">
    <citation type="submission" date="2025-09" db="UniProtKB">
        <authorList>
            <consortium name="Ensembl"/>
        </authorList>
    </citation>
    <scope>IDENTIFICATION</scope>
</reference>
<dbReference type="SUPFAM" id="SSF56672">
    <property type="entry name" value="DNA/RNA polymerases"/>
    <property type="match status" value="1"/>
</dbReference>
<evidence type="ECO:0000313" key="4">
    <source>
        <dbReference type="Proteomes" id="UP000018467"/>
    </source>
</evidence>
<dbReference type="InterPro" id="IPR043502">
    <property type="entry name" value="DNA/RNA_pol_sf"/>
</dbReference>
<proteinExistence type="predicted"/>
<dbReference type="InParanoid" id="A0A3B1JE93"/>
<dbReference type="PANTHER" id="PTHR31635">
    <property type="entry name" value="REVERSE TRANSCRIPTASE DOMAIN-CONTAINING PROTEIN-RELATED"/>
    <property type="match status" value="1"/>
</dbReference>
<accession>A0A3B1JE93</accession>
<evidence type="ECO:0000259" key="2">
    <source>
        <dbReference type="PROSITE" id="PS50878"/>
    </source>
</evidence>
<dbReference type="InterPro" id="IPR000477">
    <property type="entry name" value="RT_dom"/>
</dbReference>
<dbReference type="Bgee" id="ENSAMXG00000037218">
    <property type="expression patterns" value="Expressed in muscle tissue and 9 other cell types or tissues"/>
</dbReference>
<dbReference type="Proteomes" id="UP000018467">
    <property type="component" value="Unassembled WGS sequence"/>
</dbReference>
<reference evidence="3" key="3">
    <citation type="submission" date="2025-08" db="UniProtKB">
        <authorList>
            <consortium name="Ensembl"/>
        </authorList>
    </citation>
    <scope>IDENTIFICATION</scope>
</reference>
<reference evidence="4" key="1">
    <citation type="submission" date="2013-03" db="EMBL/GenBank/DDBJ databases">
        <authorList>
            <person name="Jeffery W."/>
            <person name="Warren W."/>
            <person name="Wilson R.K."/>
        </authorList>
    </citation>
    <scope>NUCLEOTIDE SEQUENCE</scope>
    <source>
        <strain evidence="4">female</strain>
    </source>
</reference>
<dbReference type="AlphaFoldDB" id="A0A3B1JE93"/>
<name>A0A3B1JE93_ASTMX</name>
<organism evidence="3 4">
    <name type="scientific">Astyanax mexicanus</name>
    <name type="common">Blind cave fish</name>
    <name type="synonym">Astyanax fasciatus mexicanus</name>
    <dbReference type="NCBI Taxonomy" id="7994"/>
    <lineage>
        <taxon>Eukaryota</taxon>
        <taxon>Metazoa</taxon>
        <taxon>Chordata</taxon>
        <taxon>Craniata</taxon>
        <taxon>Vertebrata</taxon>
        <taxon>Euteleostomi</taxon>
        <taxon>Actinopterygii</taxon>
        <taxon>Neopterygii</taxon>
        <taxon>Teleostei</taxon>
        <taxon>Ostariophysi</taxon>
        <taxon>Characiformes</taxon>
        <taxon>Characoidei</taxon>
        <taxon>Acestrorhamphidae</taxon>
        <taxon>Acestrorhamphinae</taxon>
        <taxon>Astyanax</taxon>
    </lineage>
</organism>
<sequence length="1000" mass="118170">MEFNSSLLNDPLIKTQIKSEICTYLENNDNGEVPPHIVWDAAKAVLRGKLIALASWKKKIRLQRLQQLQNELDQLEKEHKYNQTQSIMEQIKKVQTEINMIYTQEIEKKIMFTKQKYYEDGSKSMKLLSRKLRQQQTNSTIFKIKDPENNVIQTKQEHIHKAFEKFYHKLYSRPEEGRESDIDTFLDTLNLPTLTESQNSQMTADITEEEVKTAIGRLKGNKSPGSDGFTAEWYKAFQKELIPILLSAFNWALKKAEIPPSWRQAEISVIPKEGKDKLECGSYRPISVLNVDYRLYTSIMAKRLDKFLPNLIHNDQTGFIVHRQTQDNIRRTLHIMHNIQQNKIKAMILSLDAEKAFDSVRWSYLYKVLEKFNFHETIIKSIQALYDNPIARIKINGCLTESFILKRGTRQGCAWSPLLFALYLEPLAQCIRQNKKILGININDVEHKIACYADDIIIYLGNPNKSLPELMKQFQDFGPVSGYKLNINKTEILTYNYEPPPIIKDTYSLKWNTKSIKYLGVNLTKNISKLWEKNYGPLHTKIREDLNRWSLVPFLSLSSRINSIKMNILPRFLYLFQTLPIEIEKKYFLEWDKMISRFIWHGKKPRIRFKTLLLSKERGGWALPSLRNYYWAAQIRAIVCWCNPKYQAQWKSIENITTHNIPIQAILADRDLKRHIEEINNPWAKHTLKMWNIVVRKYKLTDHIKILTLIAYDSNRLDSRFKIWVIKGITALCSIVEGGEIMTFQTLKERFLLENQDFYRYLQIRSYFNQKVKTKYGDKQIEFIDLMTQAYSSKDEACYKIISKIYKSFGSIATHSTSYVKQKWEKEGAMIITDEEWSNIWKFQWKSTKSLKWREFCWKNVIRFFITPKQTAHIDSTTPICWRKCGCQEANHYHLFWGCPNIKRFWDDILEALQHIFRMEFPLDCKMLYLGYIHPDIEQIDKYLLAVLLAASKKALTRKWMQQEGPTLDDWINVTKEIYLMEKITFSVNIKIDLFKKTLE</sequence>
<evidence type="ECO:0000256" key="1">
    <source>
        <dbReference type="SAM" id="Coils"/>
    </source>
</evidence>
<dbReference type="Pfam" id="PF00078">
    <property type="entry name" value="RVT_1"/>
    <property type="match status" value="1"/>
</dbReference>
<evidence type="ECO:0000313" key="3">
    <source>
        <dbReference type="Ensembl" id="ENSAMXP00000040603.1"/>
    </source>
</evidence>
<dbReference type="GeneTree" id="ENSGT00940000164735"/>
<keyword evidence="4" id="KW-1185">Reference proteome</keyword>
<feature type="domain" description="Reverse transcriptase" evidence="2">
    <location>
        <begin position="251"/>
        <end position="523"/>
    </location>
</feature>
<dbReference type="STRING" id="7994.ENSAMXP00000040603"/>
<dbReference type="Ensembl" id="ENSAMXT00000040306.1">
    <property type="protein sequence ID" value="ENSAMXP00000040603.1"/>
    <property type="gene ID" value="ENSAMXG00000037218.1"/>
</dbReference>
<dbReference type="PANTHER" id="PTHR31635:SF196">
    <property type="entry name" value="REVERSE TRANSCRIPTASE DOMAIN-CONTAINING PROTEIN-RELATED"/>
    <property type="match status" value="1"/>
</dbReference>
<protein>
    <recommendedName>
        <fullName evidence="2">Reverse transcriptase domain-containing protein</fullName>
    </recommendedName>
</protein>
<dbReference type="PROSITE" id="PS50878">
    <property type="entry name" value="RT_POL"/>
    <property type="match status" value="1"/>
</dbReference>
<keyword evidence="1" id="KW-0175">Coiled coil</keyword>
<reference evidence="4" key="2">
    <citation type="journal article" date="2014" name="Nat. Commun.">
        <title>The cavefish genome reveals candidate genes for eye loss.</title>
        <authorList>
            <person name="McGaugh S.E."/>
            <person name="Gross J.B."/>
            <person name="Aken B."/>
            <person name="Blin M."/>
            <person name="Borowsky R."/>
            <person name="Chalopin D."/>
            <person name="Hinaux H."/>
            <person name="Jeffery W.R."/>
            <person name="Keene A."/>
            <person name="Ma L."/>
            <person name="Minx P."/>
            <person name="Murphy D."/>
            <person name="O'Quin K.E."/>
            <person name="Retaux S."/>
            <person name="Rohner N."/>
            <person name="Searle S.M."/>
            <person name="Stahl B.A."/>
            <person name="Tabin C."/>
            <person name="Volff J.N."/>
            <person name="Yoshizawa M."/>
            <person name="Warren W.C."/>
        </authorList>
    </citation>
    <scope>NUCLEOTIDE SEQUENCE [LARGE SCALE GENOMIC DNA]</scope>
    <source>
        <strain evidence="4">female</strain>
    </source>
</reference>
<feature type="coiled-coil region" evidence="1">
    <location>
        <begin position="58"/>
        <end position="85"/>
    </location>
</feature>
<dbReference type="CDD" id="cd01650">
    <property type="entry name" value="RT_nLTR_like"/>
    <property type="match status" value="1"/>
</dbReference>